<evidence type="ECO:0000313" key="4">
    <source>
        <dbReference type="EMBL" id="KAI7754061.1"/>
    </source>
</evidence>
<dbReference type="GO" id="GO:0040029">
    <property type="term" value="P:epigenetic regulation of gene expression"/>
    <property type="evidence" value="ECO:0007669"/>
    <property type="project" value="TreeGrafter"/>
</dbReference>
<feature type="compositionally biased region" description="Pro residues" evidence="2">
    <location>
        <begin position="301"/>
        <end position="314"/>
    </location>
</feature>
<dbReference type="PANTHER" id="PTHR34805:SF1">
    <property type="entry name" value="PROTEIN MODIFIER OF SNC1 1"/>
    <property type="match status" value="1"/>
</dbReference>
<dbReference type="InterPro" id="IPR038808">
    <property type="entry name" value="MOS1-like"/>
</dbReference>
<reference evidence="4" key="1">
    <citation type="submission" date="2022-06" db="EMBL/GenBank/DDBJ databases">
        <title>Uncovering the hologenomic basis of an extraordinary plant invasion.</title>
        <authorList>
            <person name="Bieker V.C."/>
            <person name="Martin M.D."/>
            <person name="Gilbert T."/>
            <person name="Hodgins K."/>
            <person name="Battlay P."/>
            <person name="Petersen B."/>
            <person name="Wilson J."/>
        </authorList>
    </citation>
    <scope>NUCLEOTIDE SEQUENCE</scope>
    <source>
        <strain evidence="4">AA19_3_7</strain>
        <tissue evidence="4">Leaf</tissue>
    </source>
</reference>
<comment type="caution">
    <text evidence="4">The sequence shown here is derived from an EMBL/GenBank/DDBJ whole genome shotgun (WGS) entry which is preliminary data.</text>
</comment>
<name>A0AAD5GVQ9_AMBAR</name>
<accession>A0AAD5GVQ9</accession>
<evidence type="ECO:0000259" key="3">
    <source>
        <dbReference type="Pfam" id="PF07001"/>
    </source>
</evidence>
<sequence>MTSSMLAGERKWASSRRGGMTVLGKVAVPKPINLPSQKLENHGLDPNVEIVPKGSHSWGSRPSSSTSNPWGSSAISPNAEGTAVSPHHPSGRPTSGGGLSRPSTAGSDRHDPSATTWGPNSRPSSASGVLTSNQSSITSSRPLSAETRPGSSHLSRFAEPAYDNSVAWGPNGTADKLSIPSKVNDFSLSSGDFPTLGSEKDNMTKSREPHDHGSRVRPGSGSGRNEPVRDRNDMAHADHRSGTVDTWTRDGSPHFDDGGRPNADKWQGDSHQYVNPNVPPQHYDAWSGAPMNAPHGGWYRGPPPAGPPYPHVPH</sequence>
<dbReference type="InterPro" id="IPR009738">
    <property type="entry name" value="BAT2_N"/>
</dbReference>
<feature type="compositionally biased region" description="Basic and acidic residues" evidence="2">
    <location>
        <begin position="226"/>
        <end position="268"/>
    </location>
</feature>
<keyword evidence="5" id="KW-1185">Reference proteome</keyword>
<proteinExistence type="predicted"/>
<feature type="compositionally biased region" description="Low complexity" evidence="2">
    <location>
        <begin position="54"/>
        <end position="73"/>
    </location>
</feature>
<feature type="non-terminal residue" evidence="4">
    <location>
        <position position="1"/>
    </location>
</feature>
<dbReference type="EMBL" id="JAMZMK010004554">
    <property type="protein sequence ID" value="KAI7754061.1"/>
    <property type="molecule type" value="Genomic_DNA"/>
</dbReference>
<dbReference type="Proteomes" id="UP001206925">
    <property type="component" value="Unassembled WGS sequence"/>
</dbReference>
<evidence type="ECO:0000256" key="1">
    <source>
        <dbReference type="ARBA" id="ARBA00022553"/>
    </source>
</evidence>
<keyword evidence="1" id="KW-0597">Phosphoprotein</keyword>
<evidence type="ECO:0000313" key="5">
    <source>
        <dbReference type="Proteomes" id="UP001206925"/>
    </source>
</evidence>
<feature type="region of interest" description="Disordered" evidence="2">
    <location>
        <begin position="1"/>
        <end position="314"/>
    </location>
</feature>
<dbReference type="AlphaFoldDB" id="A0AAD5GVQ9"/>
<evidence type="ECO:0000256" key="2">
    <source>
        <dbReference type="SAM" id="MobiDB-lite"/>
    </source>
</evidence>
<feature type="domain" description="BAT2 N-terminal" evidence="3">
    <location>
        <begin position="12"/>
        <end position="140"/>
    </location>
</feature>
<gene>
    <name evidence="4" type="ORF">M8C21_009576</name>
</gene>
<feature type="compositionally biased region" description="Basic and acidic residues" evidence="2">
    <location>
        <begin position="198"/>
        <end position="214"/>
    </location>
</feature>
<feature type="compositionally biased region" description="Polar residues" evidence="2">
    <location>
        <begin position="113"/>
        <end position="142"/>
    </location>
</feature>
<dbReference type="Pfam" id="PF07001">
    <property type="entry name" value="BAT2_N"/>
    <property type="match status" value="1"/>
</dbReference>
<dbReference type="PANTHER" id="PTHR34805">
    <property type="entry name" value="PROTEIN MODIFIER OF SNC1 1"/>
    <property type="match status" value="1"/>
</dbReference>
<organism evidence="4 5">
    <name type="scientific">Ambrosia artemisiifolia</name>
    <name type="common">Common ragweed</name>
    <dbReference type="NCBI Taxonomy" id="4212"/>
    <lineage>
        <taxon>Eukaryota</taxon>
        <taxon>Viridiplantae</taxon>
        <taxon>Streptophyta</taxon>
        <taxon>Embryophyta</taxon>
        <taxon>Tracheophyta</taxon>
        <taxon>Spermatophyta</taxon>
        <taxon>Magnoliopsida</taxon>
        <taxon>eudicotyledons</taxon>
        <taxon>Gunneridae</taxon>
        <taxon>Pentapetalae</taxon>
        <taxon>asterids</taxon>
        <taxon>campanulids</taxon>
        <taxon>Asterales</taxon>
        <taxon>Asteraceae</taxon>
        <taxon>Asteroideae</taxon>
        <taxon>Heliantheae alliance</taxon>
        <taxon>Heliantheae</taxon>
        <taxon>Ambrosia</taxon>
    </lineage>
</organism>
<protein>
    <recommendedName>
        <fullName evidence="3">BAT2 N-terminal domain-containing protein</fullName>
    </recommendedName>
</protein>